<feature type="transmembrane region" description="Helical" evidence="1">
    <location>
        <begin position="112"/>
        <end position="133"/>
    </location>
</feature>
<evidence type="ECO:0000259" key="2">
    <source>
        <dbReference type="Pfam" id="PF01970"/>
    </source>
</evidence>
<feature type="transmembrane region" description="Helical" evidence="1">
    <location>
        <begin position="145"/>
        <end position="176"/>
    </location>
</feature>
<feature type="transmembrane region" description="Helical" evidence="1">
    <location>
        <begin position="438"/>
        <end position="456"/>
    </location>
</feature>
<protein>
    <submittedName>
        <fullName evidence="3">Tripartite tricarboxylate transporter permease</fullName>
    </submittedName>
</protein>
<feature type="transmembrane region" description="Helical" evidence="1">
    <location>
        <begin position="410"/>
        <end position="426"/>
    </location>
</feature>
<keyword evidence="1" id="KW-0812">Transmembrane</keyword>
<feature type="transmembrane region" description="Helical" evidence="1">
    <location>
        <begin position="623"/>
        <end position="641"/>
    </location>
</feature>
<evidence type="ECO:0000256" key="1">
    <source>
        <dbReference type="SAM" id="Phobius"/>
    </source>
</evidence>
<dbReference type="RefSeq" id="WP_171324900.1">
    <property type="nucleotide sequence ID" value="NZ_JABFBC010000001.1"/>
</dbReference>
<dbReference type="EMBL" id="JABFBC010000001">
    <property type="protein sequence ID" value="NNU80793.1"/>
    <property type="molecule type" value="Genomic_DNA"/>
</dbReference>
<gene>
    <name evidence="3" type="ORF">HMH01_10120</name>
</gene>
<sequence>MLEAAVDALVIIADPSRILFVVLGTVLGLIIGVIPGIGGLVGMSLLLPFTFAMDPYTALAFLVGVQSVVATGDTPPAILFGVPGTAGSAATVLDGHQMAKKGQAGRALGASYAANVIGGLFGAVVLAISIPILRPFMMSVGTPEMLAICLLGLALVVTLSRGAMLKGLLAAALGLLLSTVGDEPQTGELRWTFGSFYLWDGLSLVAVALGLFAVPELIDLGANKKPISRDNNKPDPWQQLEGVRDVFRNWWLVIRCSAIGTLLGSIPGVGANIIDWVAYGYAANSIKDSHKTFGKGDVRGVIASEASNNAKEGGALVPTLAFGVPGSASMAILLGAFLIHGIAPGPEMLDSKLDVTFTLIWTVALANILGAGLCIMSSGVFAKLALVRASIIVPLILSIMVVGAYQSSKAYGDLVVLVAFGVLGWVMKRLDWPRPPLILAFVLGGLVENYLFISQLRYGVEWMLMPVPFVLLCIMAFMLFRQPIMAGWRRVRGTTAPVRHGETADTARPDRGMAFFCDIALLAAVAGLLFYALVSSSGWDLPARLFPNVIAYAGLAAVAIMAAGWFIRGNSGVKSTGHEPLRAVLKQGAWLLAAIVGVRLVGMLPAIILFSAAYMLIEGREKPKTALLILIPYAAALYLLFHSTLHIPWPQSLLGDLVPGLRSLSGRLL</sequence>
<feature type="transmembrane region" description="Helical" evidence="1">
    <location>
        <begin position="545"/>
        <end position="567"/>
    </location>
</feature>
<comment type="caution">
    <text evidence="3">The sequence shown here is derived from an EMBL/GenBank/DDBJ whole genome shotgun (WGS) entry which is preliminary data.</text>
</comment>
<feature type="domain" description="DUF112" evidence="2">
    <location>
        <begin position="18"/>
        <end position="439"/>
    </location>
</feature>
<dbReference type="AlphaFoldDB" id="A0A849L3G3"/>
<feature type="transmembrane region" description="Helical" evidence="1">
    <location>
        <begin position="18"/>
        <end position="47"/>
    </location>
</feature>
<feature type="transmembrane region" description="Helical" evidence="1">
    <location>
        <begin position="320"/>
        <end position="343"/>
    </location>
</feature>
<feature type="transmembrane region" description="Helical" evidence="1">
    <location>
        <begin position="513"/>
        <end position="533"/>
    </location>
</feature>
<evidence type="ECO:0000313" key="4">
    <source>
        <dbReference type="Proteomes" id="UP000572377"/>
    </source>
</evidence>
<accession>A0A849L3G3</accession>
<proteinExistence type="predicted"/>
<reference evidence="3 4" key="1">
    <citation type="submission" date="2020-05" db="EMBL/GenBank/DDBJ databases">
        <title>Gimesia benthica sp. nov., a novel planctomycete isolated from a deep-sea water sample of the Northwest Indian Ocean.</title>
        <authorList>
            <person name="Wang J."/>
            <person name="Ruan C."/>
            <person name="Song L."/>
            <person name="Zhu Y."/>
            <person name="Li A."/>
            <person name="Zheng X."/>
            <person name="Wang L."/>
            <person name="Lu Z."/>
            <person name="Huang Y."/>
            <person name="Du W."/>
            <person name="Zhou Y."/>
            <person name="Huang L."/>
            <person name="Dai X."/>
        </authorList>
    </citation>
    <scope>NUCLEOTIDE SEQUENCE [LARGE SCALE GENOMIC DNA]</scope>
    <source>
        <strain evidence="3 4">YYQ-30</strain>
    </source>
</reference>
<evidence type="ECO:0000313" key="3">
    <source>
        <dbReference type="EMBL" id="NNU80793.1"/>
    </source>
</evidence>
<dbReference type="PANTHER" id="PTHR35342">
    <property type="entry name" value="TRICARBOXYLIC TRANSPORT PROTEIN"/>
    <property type="match status" value="1"/>
</dbReference>
<name>A0A849L3G3_9RHOB</name>
<feature type="transmembrane region" description="Helical" evidence="1">
    <location>
        <begin position="462"/>
        <end position="480"/>
    </location>
</feature>
<organism evidence="3 4">
    <name type="scientific">Halovulum dunhuangense</name>
    <dbReference type="NCBI Taxonomy" id="1505036"/>
    <lineage>
        <taxon>Bacteria</taxon>
        <taxon>Pseudomonadati</taxon>
        <taxon>Pseudomonadota</taxon>
        <taxon>Alphaproteobacteria</taxon>
        <taxon>Rhodobacterales</taxon>
        <taxon>Paracoccaceae</taxon>
        <taxon>Halovulum</taxon>
    </lineage>
</organism>
<dbReference type="Proteomes" id="UP000572377">
    <property type="component" value="Unassembled WGS sequence"/>
</dbReference>
<dbReference type="Pfam" id="PF01970">
    <property type="entry name" value="TctA"/>
    <property type="match status" value="1"/>
</dbReference>
<feature type="transmembrane region" description="Helical" evidence="1">
    <location>
        <begin position="355"/>
        <end position="376"/>
    </location>
</feature>
<keyword evidence="1" id="KW-1133">Transmembrane helix</keyword>
<dbReference type="PANTHER" id="PTHR35342:SF5">
    <property type="entry name" value="TRICARBOXYLIC TRANSPORT PROTEIN"/>
    <property type="match status" value="1"/>
</dbReference>
<feature type="transmembrane region" description="Helical" evidence="1">
    <location>
        <begin position="588"/>
        <end position="617"/>
    </location>
</feature>
<keyword evidence="1" id="KW-0472">Membrane</keyword>
<dbReference type="InterPro" id="IPR002823">
    <property type="entry name" value="DUF112_TM"/>
</dbReference>
<keyword evidence="4" id="KW-1185">Reference proteome</keyword>
<feature type="transmembrane region" description="Helical" evidence="1">
    <location>
        <begin position="196"/>
        <end position="218"/>
    </location>
</feature>
<feature type="transmembrane region" description="Helical" evidence="1">
    <location>
        <begin position="385"/>
        <end position="404"/>
    </location>
</feature>